<feature type="domain" description="Metallo-beta-lactamase" evidence="1">
    <location>
        <begin position="18"/>
        <end position="211"/>
    </location>
</feature>
<dbReference type="SMART" id="SM00849">
    <property type="entry name" value="Lactamase_B"/>
    <property type="match status" value="1"/>
</dbReference>
<reference evidence="2" key="1">
    <citation type="journal article" date="2020" name="mSystems">
        <title>Genome- and Community-Level Interaction Insights into Carbon Utilization and Element Cycling Functions of Hydrothermarchaeota in Hydrothermal Sediment.</title>
        <authorList>
            <person name="Zhou Z."/>
            <person name="Liu Y."/>
            <person name="Xu W."/>
            <person name="Pan J."/>
            <person name="Luo Z.H."/>
            <person name="Li M."/>
        </authorList>
    </citation>
    <scope>NUCLEOTIDE SEQUENCE [LARGE SCALE GENOMIC DNA]</scope>
    <source>
        <strain evidence="2">HyVt-527</strain>
    </source>
</reference>
<name>A0A7V5PQU5_CALAY</name>
<protein>
    <submittedName>
        <fullName evidence="2">Ribonuclease Z</fullName>
    </submittedName>
</protein>
<dbReference type="EMBL" id="DROD01000643">
    <property type="protein sequence ID" value="HHJ53546.1"/>
    <property type="molecule type" value="Genomic_DNA"/>
</dbReference>
<evidence type="ECO:0000313" key="2">
    <source>
        <dbReference type="EMBL" id="HHJ53546.1"/>
    </source>
</evidence>
<dbReference type="Gene3D" id="3.60.15.10">
    <property type="entry name" value="Ribonuclease Z/Hydroxyacylglutathione hydrolase-like"/>
    <property type="match status" value="1"/>
</dbReference>
<gene>
    <name evidence="2" type="ORF">ENJ89_10155</name>
</gene>
<organism evidence="2">
    <name type="scientific">Caldithrix abyssi</name>
    <dbReference type="NCBI Taxonomy" id="187145"/>
    <lineage>
        <taxon>Bacteria</taxon>
        <taxon>Pseudomonadati</taxon>
        <taxon>Calditrichota</taxon>
        <taxon>Calditrichia</taxon>
        <taxon>Calditrichales</taxon>
        <taxon>Calditrichaceae</taxon>
        <taxon>Caldithrix</taxon>
    </lineage>
</organism>
<dbReference type="InterPro" id="IPR001279">
    <property type="entry name" value="Metallo-B-lactamas"/>
</dbReference>
<dbReference type="GO" id="GO:0042781">
    <property type="term" value="F:3'-tRNA processing endoribonuclease activity"/>
    <property type="evidence" value="ECO:0007669"/>
    <property type="project" value="TreeGrafter"/>
</dbReference>
<dbReference type="SUPFAM" id="SSF56281">
    <property type="entry name" value="Metallo-hydrolase/oxidoreductase"/>
    <property type="match status" value="1"/>
</dbReference>
<dbReference type="Proteomes" id="UP000886124">
    <property type="component" value="Unassembled WGS sequence"/>
</dbReference>
<dbReference type="InterPro" id="IPR036866">
    <property type="entry name" value="RibonucZ/Hydroxyglut_hydro"/>
</dbReference>
<proteinExistence type="predicted"/>
<evidence type="ECO:0000259" key="1">
    <source>
        <dbReference type="SMART" id="SM00849"/>
    </source>
</evidence>
<accession>A0A7V5PQU5</accession>
<dbReference type="PANTHER" id="PTHR46018">
    <property type="entry name" value="ZINC PHOSPHODIESTERASE ELAC PROTEIN 1"/>
    <property type="match status" value="1"/>
</dbReference>
<sequence length="250" mass="27674">MKLTILGSGTLLSGADRAMAGYLIERQGRTALLDAGPGTLLRMAEADVNPVAVEALFISHFHPDHISDLMALLLKRHLLEPGCNRKLTIAGPAGLADWFRAQVSFQGRWLHSAFPAIKELAAGETWAEVWPVTAAPTPHTEESMALRFADDLFYSGDTDFDPDLALFARGCHTGLLECSHPDPNKIEGHLTVSETAEFARQADFKRLIVTHLYPDNDRPDLKEQLAARFSGRIEVARDLTVYSWPFDLNR</sequence>
<dbReference type="AlphaFoldDB" id="A0A7V5PQU5"/>
<dbReference type="CDD" id="cd16272">
    <property type="entry name" value="RNaseZ_MBL-fold"/>
    <property type="match status" value="1"/>
</dbReference>
<comment type="caution">
    <text evidence="2">The sequence shown here is derived from an EMBL/GenBank/DDBJ whole genome shotgun (WGS) entry which is preliminary data.</text>
</comment>
<dbReference type="Pfam" id="PF12706">
    <property type="entry name" value="Lactamase_B_2"/>
    <property type="match status" value="1"/>
</dbReference>
<dbReference type="PANTHER" id="PTHR46018:SF4">
    <property type="entry name" value="METALLO-HYDROLASE YHFI-RELATED"/>
    <property type="match status" value="1"/>
</dbReference>